<feature type="chain" id="PRO_5032766626" evidence="1">
    <location>
        <begin position="21"/>
        <end position="92"/>
    </location>
</feature>
<dbReference type="RefSeq" id="WP_184008295.1">
    <property type="nucleotide sequence ID" value="NZ_JACIJS010000001.1"/>
</dbReference>
<gene>
    <name evidence="2" type="ORF">FHS89_000586</name>
</gene>
<keyword evidence="1" id="KW-0732">Signal</keyword>
<proteinExistence type="predicted"/>
<accession>A0A840WHI9</accession>
<sequence length="92" mass="9737">MPKLIPAVLLLIAGPLTAHAGPLADVCQEDGGTSTQCACFEQQMQGELSADEQDLLIGMMNQDMDAIMKMAESEGMMERMEAVMNGVAATCS</sequence>
<dbReference type="Proteomes" id="UP000553766">
    <property type="component" value="Unassembled WGS sequence"/>
</dbReference>
<protein>
    <submittedName>
        <fullName evidence="2">Uncharacterized protein</fullName>
    </submittedName>
</protein>
<organism evidence="2 3">
    <name type="scientific">Rubricella aquisinus</name>
    <dbReference type="NCBI Taxonomy" id="2028108"/>
    <lineage>
        <taxon>Bacteria</taxon>
        <taxon>Pseudomonadati</taxon>
        <taxon>Pseudomonadota</taxon>
        <taxon>Alphaproteobacteria</taxon>
        <taxon>Rhodobacterales</taxon>
        <taxon>Paracoccaceae</taxon>
        <taxon>Rubricella</taxon>
    </lineage>
</organism>
<feature type="signal peptide" evidence="1">
    <location>
        <begin position="1"/>
        <end position="20"/>
    </location>
</feature>
<evidence type="ECO:0000313" key="3">
    <source>
        <dbReference type="Proteomes" id="UP000553766"/>
    </source>
</evidence>
<evidence type="ECO:0000256" key="1">
    <source>
        <dbReference type="SAM" id="SignalP"/>
    </source>
</evidence>
<comment type="caution">
    <text evidence="2">The sequence shown here is derived from an EMBL/GenBank/DDBJ whole genome shotgun (WGS) entry which is preliminary data.</text>
</comment>
<reference evidence="2 3" key="1">
    <citation type="submission" date="2020-08" db="EMBL/GenBank/DDBJ databases">
        <title>Genomic Encyclopedia of Type Strains, Phase IV (KMG-IV): sequencing the most valuable type-strain genomes for metagenomic binning, comparative biology and taxonomic classification.</title>
        <authorList>
            <person name="Goeker M."/>
        </authorList>
    </citation>
    <scope>NUCLEOTIDE SEQUENCE [LARGE SCALE GENOMIC DNA]</scope>
    <source>
        <strain evidence="2 3">DSM 103377</strain>
    </source>
</reference>
<evidence type="ECO:0000313" key="2">
    <source>
        <dbReference type="EMBL" id="MBB5514588.1"/>
    </source>
</evidence>
<dbReference type="EMBL" id="JACIJS010000001">
    <property type="protein sequence ID" value="MBB5514588.1"/>
    <property type="molecule type" value="Genomic_DNA"/>
</dbReference>
<dbReference type="AlphaFoldDB" id="A0A840WHI9"/>
<name>A0A840WHI9_9RHOB</name>
<keyword evidence="3" id="KW-1185">Reference proteome</keyword>